<dbReference type="Proteomes" id="UP000094296">
    <property type="component" value="Unassembled WGS sequence"/>
</dbReference>
<name>A0A1E5G1P3_9FIRM</name>
<comment type="caution">
    <text evidence="2">The sequence shown here is derived from an EMBL/GenBank/DDBJ whole genome shotgun (WGS) entry which is preliminary data.</text>
</comment>
<evidence type="ECO:0000313" key="3">
    <source>
        <dbReference type="Proteomes" id="UP000094296"/>
    </source>
</evidence>
<evidence type="ECO:0000313" key="2">
    <source>
        <dbReference type="EMBL" id="OEF96815.1"/>
    </source>
</evidence>
<dbReference type="STRING" id="766136.BHF68_07070"/>
<dbReference type="PANTHER" id="PTHR43308">
    <property type="entry name" value="OUTER MEMBRANE PROTEIN ALPHA-RELATED"/>
    <property type="match status" value="1"/>
</dbReference>
<dbReference type="OrthoDB" id="2611444at2"/>
<dbReference type="InterPro" id="IPR051465">
    <property type="entry name" value="Cell_Envelope_Struct_Comp"/>
</dbReference>
<feature type="domain" description="SLH" evidence="1">
    <location>
        <begin position="161"/>
        <end position="228"/>
    </location>
</feature>
<evidence type="ECO:0000259" key="1">
    <source>
        <dbReference type="PROSITE" id="PS51272"/>
    </source>
</evidence>
<keyword evidence="3" id="KW-1185">Reference proteome</keyword>
<dbReference type="AlphaFoldDB" id="A0A1E5G1P3"/>
<protein>
    <recommendedName>
        <fullName evidence="1">SLH domain-containing protein</fullName>
    </recommendedName>
</protein>
<dbReference type="EMBL" id="MIJE01000030">
    <property type="protein sequence ID" value="OEF96815.1"/>
    <property type="molecule type" value="Genomic_DNA"/>
</dbReference>
<organism evidence="2 3">
    <name type="scientific">Desulfuribacillus alkaliarsenatis</name>
    <dbReference type="NCBI Taxonomy" id="766136"/>
    <lineage>
        <taxon>Bacteria</taxon>
        <taxon>Bacillati</taxon>
        <taxon>Bacillota</taxon>
        <taxon>Desulfuribacillia</taxon>
        <taxon>Desulfuribacillales</taxon>
        <taxon>Desulfuribacillaceae</taxon>
        <taxon>Desulfuribacillus</taxon>
    </lineage>
</organism>
<reference evidence="2 3" key="1">
    <citation type="submission" date="2016-09" db="EMBL/GenBank/DDBJ databases">
        <title>Draft genome sequence for the type strain of Desulfuribacillus alkaliarsenatis AHT28, an obligately anaerobic, sulfidogenic bacterium isolated from Russian soda lake sediments.</title>
        <authorList>
            <person name="Abin C.A."/>
            <person name="Hollibaugh J.T."/>
        </authorList>
    </citation>
    <scope>NUCLEOTIDE SEQUENCE [LARGE SCALE GENOMIC DNA]</scope>
    <source>
        <strain evidence="2 3">AHT28</strain>
    </source>
</reference>
<dbReference type="Pfam" id="PF00395">
    <property type="entry name" value="SLH"/>
    <property type="match status" value="2"/>
</dbReference>
<dbReference type="PANTHER" id="PTHR43308:SF5">
    <property type="entry name" value="S-LAYER PROTEIN _ PEPTIDOGLYCAN ENDO-BETA-N-ACETYLGLUCOSAMINIDASE"/>
    <property type="match status" value="1"/>
</dbReference>
<dbReference type="InterPro" id="IPR001119">
    <property type="entry name" value="SLH_dom"/>
</dbReference>
<feature type="domain" description="SLH" evidence="1">
    <location>
        <begin position="34"/>
        <end position="97"/>
    </location>
</feature>
<gene>
    <name evidence="2" type="ORF">BHF68_07070</name>
</gene>
<accession>A0A1E5G1P3</accession>
<sequence length="890" mass="101169">MIMRTGRKYVCLLTIIALLLTMLPFGIVQAQSAQYSPFHDVPTNHWALPHIIKSELRGVVTGYGNGIFKPDQTVTQLEAIVMAVRAMGLENETHNTNQFADTSNYDLPTTWNARGFVSVAIKHSLIDEQTFRPSAGASRAWTAQLLIRMLKMENELNMIASTPFEDDNYIPVWAKPYVALAVDKNIISGIPNLSGSYDYRPNDAVTRAQLSTLISRSDRYMNDVSGQLPIGIVKKIEGNTLTILKPDNTTESDARVTNTTAIYDQSYSYISQNKITVEDAIRYQLSSSGNLRYIELIDKNYYDNLPVIEKVNRLQGTLVQLYQEQRLMIVEQEDGRLYTGTYATDAEIEDLEQGRSISDSNLHIGDELELILGDNDIVGIKVIKSSQEAVLSGVIFAIDIERGILTLENNNRYTSYTFDDSVSVEYNNIRFATVRDLRKGDEIQIQTEDNKISKITLITPYQSNEYQGTIVTISVRDEVITIITAESDPVAYRTNSQTEYKINNVNNPKLSDLEIGDHVIFTVDGRVIKKLEVINRNLQDEIRGKLLNINKDLKMITIETLDEEYKTFKYDDLLDVYIDGNKDGRLDDLLLDTNIAIKIDKNTIIRITVNNQIAGTIVGLDKNRNTMTVEHDNRTTTYELSNNVEVRMQDIRRAIVEDIKLGMEMVAKLERNKIIRIDIKYKYSSIVKTINTDWDRIEVIDPDNSNDTIRYYVYEDVVIIFPGIEDPELADIRVDDVVELTFTGYELSEIRVVPASIGNITSIEASTNEIVVRNRNEVERILINNNLNIYSANGNQISAPNLNTNDFVRVQRIGDKTNVYLSSTQEVEFFSALGNRIYYYDNNGNYRNLALDREALIWQSNTFFLPGDIQQGAKISLYTFNNRVLGIRIH</sequence>
<proteinExistence type="predicted"/>
<dbReference type="PROSITE" id="PS51272">
    <property type="entry name" value="SLH"/>
    <property type="match status" value="2"/>
</dbReference>